<evidence type="ECO:0000256" key="1">
    <source>
        <dbReference type="ARBA" id="ARBA00009091"/>
    </source>
</evidence>
<comment type="similarity">
    <text evidence="1">Belongs to the Skp family.</text>
</comment>
<accession>A0A9J7AY58</accession>
<reference evidence="4" key="1">
    <citation type="submission" date="2022-08" db="EMBL/GenBank/DDBJ databases">
        <title>Nisaea acidiphila sp. nov., isolated from a marine algal debris and emended description of the genus Nisaea Urios et al. 2008.</title>
        <authorList>
            <person name="Kwon K."/>
        </authorList>
    </citation>
    <scope>NUCLEOTIDE SEQUENCE</scope>
    <source>
        <strain evidence="4">MEBiC11861</strain>
    </source>
</reference>
<dbReference type="PANTHER" id="PTHR35089">
    <property type="entry name" value="CHAPERONE PROTEIN SKP"/>
    <property type="match status" value="1"/>
</dbReference>
<dbReference type="KEGG" id="naci:NUH88_01445"/>
<dbReference type="SUPFAM" id="SSF111384">
    <property type="entry name" value="OmpH-like"/>
    <property type="match status" value="1"/>
</dbReference>
<dbReference type="PANTHER" id="PTHR35089:SF1">
    <property type="entry name" value="CHAPERONE PROTEIN SKP"/>
    <property type="match status" value="1"/>
</dbReference>
<dbReference type="SMART" id="SM00935">
    <property type="entry name" value="OmpH"/>
    <property type="match status" value="1"/>
</dbReference>
<dbReference type="GO" id="GO:0051082">
    <property type="term" value="F:unfolded protein binding"/>
    <property type="evidence" value="ECO:0007669"/>
    <property type="project" value="InterPro"/>
</dbReference>
<sequence length="163" mass="18472">MDKIPPVSVAVVDAQLIMRQSEAAKVIRDQIEARRKIYEKDFQQRESGVREAEKALAQQRNILANDVFQARLREHQENVAALQRDGQSMKHQLDQAFGRANAKVRQAMIEIVADVAEESGVGLVLFKNQIFLGDRKIDLTEEIMKRLNQSLPSVEVTFSENGN</sequence>
<dbReference type="Pfam" id="PF03938">
    <property type="entry name" value="OmpH"/>
    <property type="match status" value="1"/>
</dbReference>
<feature type="coiled-coil region" evidence="3">
    <location>
        <begin position="65"/>
        <end position="92"/>
    </location>
</feature>
<evidence type="ECO:0000313" key="5">
    <source>
        <dbReference type="Proteomes" id="UP001060336"/>
    </source>
</evidence>
<evidence type="ECO:0000256" key="3">
    <source>
        <dbReference type="SAM" id="Coils"/>
    </source>
</evidence>
<dbReference type="Gene3D" id="3.30.910.20">
    <property type="entry name" value="Skp domain"/>
    <property type="match status" value="1"/>
</dbReference>
<dbReference type="InterPro" id="IPR024930">
    <property type="entry name" value="Skp_dom_sf"/>
</dbReference>
<dbReference type="Proteomes" id="UP001060336">
    <property type="component" value="Chromosome"/>
</dbReference>
<evidence type="ECO:0000313" key="4">
    <source>
        <dbReference type="EMBL" id="UUX50365.1"/>
    </source>
</evidence>
<dbReference type="GO" id="GO:0005829">
    <property type="term" value="C:cytosol"/>
    <property type="evidence" value="ECO:0007669"/>
    <property type="project" value="TreeGrafter"/>
</dbReference>
<dbReference type="InterPro" id="IPR005632">
    <property type="entry name" value="Chaperone_Skp"/>
</dbReference>
<gene>
    <name evidence="4" type="ORF">NUH88_01445</name>
</gene>
<dbReference type="EMBL" id="CP102480">
    <property type="protein sequence ID" value="UUX50365.1"/>
    <property type="molecule type" value="Genomic_DNA"/>
</dbReference>
<dbReference type="GO" id="GO:0050821">
    <property type="term" value="P:protein stabilization"/>
    <property type="evidence" value="ECO:0007669"/>
    <property type="project" value="TreeGrafter"/>
</dbReference>
<protein>
    <submittedName>
        <fullName evidence="4">OmpH family outer membrane protein</fullName>
    </submittedName>
</protein>
<evidence type="ECO:0000256" key="2">
    <source>
        <dbReference type="ARBA" id="ARBA00022729"/>
    </source>
</evidence>
<dbReference type="RefSeq" id="WP_257769525.1">
    <property type="nucleotide sequence ID" value="NZ_CP102480.1"/>
</dbReference>
<keyword evidence="2" id="KW-0732">Signal</keyword>
<keyword evidence="3" id="KW-0175">Coiled coil</keyword>
<keyword evidence="5" id="KW-1185">Reference proteome</keyword>
<dbReference type="AlphaFoldDB" id="A0A9J7AY58"/>
<organism evidence="4 5">
    <name type="scientific">Nisaea acidiphila</name>
    <dbReference type="NCBI Taxonomy" id="1862145"/>
    <lineage>
        <taxon>Bacteria</taxon>
        <taxon>Pseudomonadati</taxon>
        <taxon>Pseudomonadota</taxon>
        <taxon>Alphaproteobacteria</taxon>
        <taxon>Rhodospirillales</taxon>
        <taxon>Thalassobaculaceae</taxon>
        <taxon>Nisaea</taxon>
    </lineage>
</organism>
<proteinExistence type="inferred from homology"/>
<name>A0A9J7AY58_9PROT</name>